<dbReference type="InterPro" id="IPR050347">
    <property type="entry name" value="Bact_Beta-galactosidase"/>
</dbReference>
<sequence length="940" mass="107020">MVNCEFNTVNFISSKMFKYILAIAFFIHHSLFTIHLSAQTTEKVYLSGTGSDQTVQWDFFCTGGMNANKWTKIAVPSCWELQGFGKYDYGFAKDSVRGREKGLYKHRFNVPVNWKGKVINIVFEGVMTDAEVKVNGKSAGEVHQGAFYAFKYDISKLLNYGKENLLEVSVAKHSANQSVNEAERKADFWIFGGIFRPVWLEVLPAVHIEQVAINAKADGNFSANIKTNVAPESVTIQLYSSANEKFGNPIAMQWDKASNAITVKNQFASPKQWNAESPVLYKAVIAIYKNGKELHTVTKQFGFRTVEVKQRDGIYVNGVKVKMKGVNRHAFRPESGRTTSKQISIEDVLLMKEMNMNAVRMSHYPPDDHFLDVCDSLGLFVMDELAGWHGNYDEPTGKKLLKEMIDHDVNHPSIIFWANGNEGGHNLALDKYFTEFDIQQRPVVHPWQLFGGFDTQHYREYNYGIGNYENGKDIVMPTEFLHGQFDGGHGAGIEDYWEKMWHNPLSAGGFLWDFADNAVVRKDKNDSLDTDKHRAADGIVGPHHEKETSFYTIKEVWSPVFFERREIAEGFDGKLNIENRYHYTSTKECSFSWKLKRFDIATSKETEGIATAPDIQPGAKGVVQIPLPADWKNYDVLYVTVKDRYQKELFTWSFPISSPATTGARMIVKEGNNIITTSEKDSLLTVTVKDVMVVLNKNNGLLVSVKNSKGELPFNNGPVLQEGANNFKGFKQYKEGNKLVLESSFNQKESYNTLKWTIYPSGWVQLQVNYFPAAYFTNFAGINFSFPENEIQSVTYMGDGPYRVWKNRLKGNQFGVWTKTYNNTEAGEAPWIYPEFKGYHSNFYGGYFFTQTNRFTVVTETEGLFLRLLTPAWKTDQWHNYEPLFPSGDISFMNGISSIGSKTQRNETTGPMGSKNIFYDYEKDPSRALHINLYFNFSAQ</sequence>
<comment type="similarity">
    <text evidence="3">Belongs to the glycosyl hydrolase 2 family.</text>
</comment>
<organism evidence="13 14">
    <name type="scientific">Lacibacter cauensis</name>
    <dbReference type="NCBI Taxonomy" id="510947"/>
    <lineage>
        <taxon>Bacteria</taxon>
        <taxon>Pseudomonadati</taxon>
        <taxon>Bacteroidota</taxon>
        <taxon>Chitinophagia</taxon>
        <taxon>Chitinophagales</taxon>
        <taxon>Chitinophagaceae</taxon>
        <taxon>Lacibacter</taxon>
    </lineage>
</organism>
<dbReference type="Gene3D" id="2.60.40.10">
    <property type="entry name" value="Immunoglobulins"/>
    <property type="match status" value="2"/>
</dbReference>
<dbReference type="InterPro" id="IPR006102">
    <property type="entry name" value="Ig-like_GH2"/>
</dbReference>
<dbReference type="Gene3D" id="2.70.98.10">
    <property type="match status" value="1"/>
</dbReference>
<dbReference type="PANTHER" id="PTHR46323:SF2">
    <property type="entry name" value="BETA-GALACTOSIDASE"/>
    <property type="match status" value="1"/>
</dbReference>
<keyword evidence="6" id="KW-0378">Hydrolase</keyword>
<evidence type="ECO:0000256" key="4">
    <source>
        <dbReference type="ARBA" id="ARBA00011245"/>
    </source>
</evidence>
<evidence type="ECO:0000259" key="12">
    <source>
        <dbReference type="Pfam" id="PF02837"/>
    </source>
</evidence>
<feature type="domain" description="Glycoside hydrolase family 2 catalytic" evidence="11">
    <location>
        <begin position="306"/>
        <end position="429"/>
    </location>
</feature>
<evidence type="ECO:0000259" key="11">
    <source>
        <dbReference type="Pfam" id="PF02836"/>
    </source>
</evidence>
<dbReference type="InterPro" id="IPR006103">
    <property type="entry name" value="Glyco_hydro_2_cat"/>
</dbReference>
<evidence type="ECO:0000313" key="14">
    <source>
        <dbReference type="Proteomes" id="UP000316167"/>
    </source>
</evidence>
<dbReference type="SUPFAM" id="SSF51445">
    <property type="entry name" value="(Trans)glycosidases"/>
    <property type="match status" value="1"/>
</dbReference>
<dbReference type="GO" id="GO:0030246">
    <property type="term" value="F:carbohydrate binding"/>
    <property type="evidence" value="ECO:0007669"/>
    <property type="project" value="InterPro"/>
</dbReference>
<dbReference type="SUPFAM" id="SSF49303">
    <property type="entry name" value="beta-Galactosidase/glucuronidase domain"/>
    <property type="match status" value="2"/>
</dbReference>
<evidence type="ECO:0000256" key="3">
    <source>
        <dbReference type="ARBA" id="ARBA00007401"/>
    </source>
</evidence>
<keyword evidence="9" id="KW-1133">Transmembrane helix</keyword>
<keyword evidence="9" id="KW-0472">Membrane</keyword>
<dbReference type="Pfam" id="PF02837">
    <property type="entry name" value="Glyco_hydro_2_N"/>
    <property type="match status" value="1"/>
</dbReference>
<evidence type="ECO:0000256" key="5">
    <source>
        <dbReference type="ARBA" id="ARBA00012756"/>
    </source>
</evidence>
<evidence type="ECO:0000256" key="6">
    <source>
        <dbReference type="ARBA" id="ARBA00022801"/>
    </source>
</evidence>
<reference evidence="13 14" key="1">
    <citation type="journal article" date="2015" name="Stand. Genomic Sci.">
        <title>Genomic Encyclopedia of Bacterial and Archaeal Type Strains, Phase III: the genomes of soil and plant-associated and newly described type strains.</title>
        <authorList>
            <person name="Whitman W.B."/>
            <person name="Woyke T."/>
            <person name="Klenk H.P."/>
            <person name="Zhou Y."/>
            <person name="Lilburn T.G."/>
            <person name="Beck B.J."/>
            <person name="De Vos P."/>
            <person name="Vandamme P."/>
            <person name="Eisen J.A."/>
            <person name="Garrity G."/>
            <person name="Hugenholtz P."/>
            <person name="Kyrpides N.C."/>
        </authorList>
    </citation>
    <scope>NUCLEOTIDE SEQUENCE [LARGE SCALE GENOMIC DNA]</scope>
    <source>
        <strain evidence="13 14">CGMCC 1.7271</strain>
    </source>
</reference>
<dbReference type="InterPro" id="IPR008979">
    <property type="entry name" value="Galactose-bd-like_sf"/>
</dbReference>
<dbReference type="PRINTS" id="PR00132">
    <property type="entry name" value="GLHYDRLASE2"/>
</dbReference>
<feature type="domain" description="Glycoside hydrolase family 2 immunoglobulin-like beta-sandwich" evidence="10">
    <location>
        <begin position="206"/>
        <end position="304"/>
    </location>
</feature>
<proteinExistence type="inferred from homology"/>
<comment type="subunit">
    <text evidence="4">Monomer.</text>
</comment>
<protein>
    <recommendedName>
        <fullName evidence="5">beta-galactosidase</fullName>
        <ecNumber evidence="5">3.2.1.23</ecNumber>
    </recommendedName>
</protein>
<dbReference type="InterPro" id="IPR017853">
    <property type="entry name" value="GH"/>
</dbReference>
<keyword evidence="7" id="KW-0106">Calcium</keyword>
<evidence type="ECO:0000256" key="7">
    <source>
        <dbReference type="ARBA" id="ARBA00022837"/>
    </source>
</evidence>
<keyword evidence="8" id="KW-0326">Glycosidase</keyword>
<name>A0A562SWM0_9BACT</name>
<dbReference type="Pfam" id="PF02836">
    <property type="entry name" value="Glyco_hydro_2_C"/>
    <property type="match status" value="1"/>
</dbReference>
<evidence type="ECO:0000313" key="13">
    <source>
        <dbReference type="EMBL" id="TWI85150.1"/>
    </source>
</evidence>
<dbReference type="GO" id="GO:0005990">
    <property type="term" value="P:lactose catabolic process"/>
    <property type="evidence" value="ECO:0007669"/>
    <property type="project" value="TreeGrafter"/>
</dbReference>
<dbReference type="Pfam" id="PF00703">
    <property type="entry name" value="Glyco_hydro_2"/>
    <property type="match status" value="1"/>
</dbReference>
<dbReference type="Proteomes" id="UP000316167">
    <property type="component" value="Unassembled WGS sequence"/>
</dbReference>
<evidence type="ECO:0000259" key="10">
    <source>
        <dbReference type="Pfam" id="PF00703"/>
    </source>
</evidence>
<comment type="catalytic activity">
    <reaction evidence="1">
        <text>Hydrolysis of terminal non-reducing beta-D-galactose residues in beta-D-galactosides.</text>
        <dbReference type="EC" id="3.2.1.23"/>
    </reaction>
</comment>
<dbReference type="GO" id="GO:0009341">
    <property type="term" value="C:beta-galactosidase complex"/>
    <property type="evidence" value="ECO:0007669"/>
    <property type="project" value="TreeGrafter"/>
</dbReference>
<accession>A0A562SWM0</accession>
<evidence type="ECO:0000256" key="2">
    <source>
        <dbReference type="ARBA" id="ARBA00001913"/>
    </source>
</evidence>
<dbReference type="InterPro" id="IPR013783">
    <property type="entry name" value="Ig-like_fold"/>
</dbReference>
<dbReference type="InterPro" id="IPR011013">
    <property type="entry name" value="Gal_mutarotase_sf_dom"/>
</dbReference>
<dbReference type="InterPro" id="IPR014718">
    <property type="entry name" value="GH-type_carb-bd"/>
</dbReference>
<comment type="cofactor">
    <cofactor evidence="2">
        <name>Ca(2+)</name>
        <dbReference type="ChEBI" id="CHEBI:29108"/>
    </cofactor>
</comment>
<dbReference type="PANTHER" id="PTHR46323">
    <property type="entry name" value="BETA-GALACTOSIDASE"/>
    <property type="match status" value="1"/>
</dbReference>
<evidence type="ECO:0000256" key="9">
    <source>
        <dbReference type="SAM" id="Phobius"/>
    </source>
</evidence>
<dbReference type="InterPro" id="IPR006104">
    <property type="entry name" value="Glyco_hydro_2_N"/>
</dbReference>
<dbReference type="AlphaFoldDB" id="A0A562SWM0"/>
<dbReference type="SUPFAM" id="SSF74650">
    <property type="entry name" value="Galactose mutarotase-like"/>
    <property type="match status" value="1"/>
</dbReference>
<evidence type="ECO:0000256" key="8">
    <source>
        <dbReference type="ARBA" id="ARBA00023295"/>
    </source>
</evidence>
<comment type="caution">
    <text evidence="13">The sequence shown here is derived from an EMBL/GenBank/DDBJ whole genome shotgun (WGS) entry which is preliminary data.</text>
</comment>
<dbReference type="EMBL" id="VLLE01000002">
    <property type="protein sequence ID" value="TWI85150.1"/>
    <property type="molecule type" value="Genomic_DNA"/>
</dbReference>
<dbReference type="SUPFAM" id="SSF49785">
    <property type="entry name" value="Galactose-binding domain-like"/>
    <property type="match status" value="1"/>
</dbReference>
<keyword evidence="9" id="KW-0812">Transmembrane</keyword>
<dbReference type="EC" id="3.2.1.23" evidence="5"/>
<dbReference type="Gene3D" id="2.60.120.260">
    <property type="entry name" value="Galactose-binding domain-like"/>
    <property type="match status" value="1"/>
</dbReference>
<dbReference type="GO" id="GO:0004565">
    <property type="term" value="F:beta-galactosidase activity"/>
    <property type="evidence" value="ECO:0007669"/>
    <property type="project" value="UniProtKB-EC"/>
</dbReference>
<feature type="transmembrane region" description="Helical" evidence="9">
    <location>
        <begin position="19"/>
        <end position="38"/>
    </location>
</feature>
<dbReference type="InterPro" id="IPR036156">
    <property type="entry name" value="Beta-gal/glucu_dom_sf"/>
</dbReference>
<keyword evidence="14" id="KW-1185">Reference proteome</keyword>
<dbReference type="Gene3D" id="3.20.20.80">
    <property type="entry name" value="Glycosidases"/>
    <property type="match status" value="1"/>
</dbReference>
<gene>
    <name evidence="13" type="ORF">IQ13_0307</name>
</gene>
<evidence type="ECO:0000256" key="1">
    <source>
        <dbReference type="ARBA" id="ARBA00001412"/>
    </source>
</evidence>
<feature type="domain" description="Glycosyl hydrolases family 2 sugar binding" evidence="12">
    <location>
        <begin position="71"/>
        <end position="203"/>
    </location>
</feature>
<dbReference type="InterPro" id="IPR006101">
    <property type="entry name" value="Glyco_hydro_2"/>
</dbReference>